<evidence type="ECO:0000256" key="3">
    <source>
        <dbReference type="ARBA" id="ARBA00022989"/>
    </source>
</evidence>
<name>A0ABY2QAU3_9HYPH</name>
<keyword evidence="8" id="KW-1185">Reference proteome</keyword>
<keyword evidence="2 6" id="KW-0812">Transmembrane</keyword>
<dbReference type="Proteomes" id="UP000306441">
    <property type="component" value="Unassembled WGS sequence"/>
</dbReference>
<evidence type="ECO:0000256" key="2">
    <source>
        <dbReference type="ARBA" id="ARBA00022692"/>
    </source>
</evidence>
<keyword evidence="3 6" id="KW-1133">Transmembrane helix</keyword>
<evidence type="ECO:0000256" key="1">
    <source>
        <dbReference type="ARBA" id="ARBA00004141"/>
    </source>
</evidence>
<comment type="caution">
    <text evidence="7">The sequence shown here is derived from an EMBL/GenBank/DDBJ whole genome shotgun (WGS) entry which is preliminary data.</text>
</comment>
<feature type="transmembrane region" description="Helical" evidence="6">
    <location>
        <begin position="111"/>
        <end position="130"/>
    </location>
</feature>
<evidence type="ECO:0000256" key="4">
    <source>
        <dbReference type="ARBA" id="ARBA00023136"/>
    </source>
</evidence>
<feature type="region of interest" description="Disordered" evidence="5">
    <location>
        <begin position="1"/>
        <end position="24"/>
    </location>
</feature>
<gene>
    <name evidence="7" type="ORF">E6C48_08180</name>
</gene>
<sequence>MDASLSIGTNSIPSTSSPRSAPWRRLASRVRMADPGSRQREGHPMSVVKLFAVGLPIALGVVMIGAGAVNFVGPRSVRESFVRWGYPAGFHRVTGGLEVVAGLLLLVPATWWAGAIGSSVILLAAAATLIRCREWSHLPGAVVLIAAAVGTLAIHG</sequence>
<evidence type="ECO:0000256" key="6">
    <source>
        <dbReference type="SAM" id="Phobius"/>
    </source>
</evidence>
<evidence type="ECO:0000313" key="8">
    <source>
        <dbReference type="Proteomes" id="UP000306441"/>
    </source>
</evidence>
<protein>
    <submittedName>
        <fullName evidence="7">DoxX family protein</fullName>
    </submittedName>
</protein>
<dbReference type="InterPro" id="IPR032808">
    <property type="entry name" value="DoxX"/>
</dbReference>
<accession>A0ABY2QAU3</accession>
<evidence type="ECO:0000313" key="7">
    <source>
        <dbReference type="EMBL" id="THF58559.1"/>
    </source>
</evidence>
<feature type="transmembrane region" description="Helical" evidence="6">
    <location>
        <begin position="137"/>
        <end position="155"/>
    </location>
</feature>
<dbReference type="EMBL" id="SSNY01000003">
    <property type="protein sequence ID" value="THF58559.1"/>
    <property type="molecule type" value="Genomic_DNA"/>
</dbReference>
<keyword evidence="4 6" id="KW-0472">Membrane</keyword>
<feature type="transmembrane region" description="Helical" evidence="6">
    <location>
        <begin position="50"/>
        <end position="72"/>
    </location>
</feature>
<dbReference type="Pfam" id="PF13564">
    <property type="entry name" value="DoxX_2"/>
    <property type="match status" value="1"/>
</dbReference>
<organism evidence="7 8">
    <name type="scientific">Ollibium composti</name>
    <dbReference type="NCBI Taxonomy" id="2675109"/>
    <lineage>
        <taxon>Bacteria</taxon>
        <taxon>Pseudomonadati</taxon>
        <taxon>Pseudomonadota</taxon>
        <taxon>Alphaproteobacteria</taxon>
        <taxon>Hyphomicrobiales</taxon>
        <taxon>Phyllobacteriaceae</taxon>
        <taxon>Ollibium</taxon>
    </lineage>
</organism>
<reference evidence="7 8" key="1">
    <citation type="submission" date="2019-04" db="EMBL/GenBank/DDBJ databases">
        <title>Mesorhizobium composti sp. nov., isolated from compost.</title>
        <authorList>
            <person name="Lin S.-Y."/>
            <person name="Hameed A."/>
            <person name="Hsieh Y.-T."/>
            <person name="Young C.-C."/>
        </authorList>
    </citation>
    <scope>NUCLEOTIDE SEQUENCE [LARGE SCALE GENOMIC DNA]</scope>
    <source>
        <strain evidence="7 8">CC-YTH430</strain>
    </source>
</reference>
<feature type="compositionally biased region" description="Polar residues" evidence="5">
    <location>
        <begin position="1"/>
        <end position="19"/>
    </location>
</feature>
<comment type="subcellular location">
    <subcellularLocation>
        <location evidence="1">Membrane</location>
        <topology evidence="1">Multi-pass membrane protein</topology>
    </subcellularLocation>
</comment>
<evidence type="ECO:0000256" key="5">
    <source>
        <dbReference type="SAM" id="MobiDB-lite"/>
    </source>
</evidence>
<proteinExistence type="predicted"/>